<comment type="caution">
    <text evidence="2">The sequence shown here is derived from an EMBL/GenBank/DDBJ whole genome shotgun (WGS) entry which is preliminary data.</text>
</comment>
<organism evidence="2 3">
    <name type="scientific">Medicago truncatula</name>
    <name type="common">Barrel medic</name>
    <name type="synonym">Medicago tribuloides</name>
    <dbReference type="NCBI Taxonomy" id="3880"/>
    <lineage>
        <taxon>Eukaryota</taxon>
        <taxon>Viridiplantae</taxon>
        <taxon>Streptophyta</taxon>
        <taxon>Embryophyta</taxon>
        <taxon>Tracheophyta</taxon>
        <taxon>Spermatophyta</taxon>
        <taxon>Magnoliopsida</taxon>
        <taxon>eudicotyledons</taxon>
        <taxon>Gunneridae</taxon>
        <taxon>Pentapetalae</taxon>
        <taxon>rosids</taxon>
        <taxon>fabids</taxon>
        <taxon>Fabales</taxon>
        <taxon>Fabaceae</taxon>
        <taxon>Papilionoideae</taxon>
        <taxon>50 kb inversion clade</taxon>
        <taxon>NPAAA clade</taxon>
        <taxon>Hologalegina</taxon>
        <taxon>IRL clade</taxon>
        <taxon>Trifolieae</taxon>
        <taxon>Medicago</taxon>
    </lineage>
</organism>
<proteinExistence type="predicted"/>
<dbReference type="Proteomes" id="UP000265566">
    <property type="component" value="Chromosome 7"/>
</dbReference>
<feature type="region of interest" description="Disordered" evidence="1">
    <location>
        <begin position="1"/>
        <end position="42"/>
    </location>
</feature>
<dbReference type="EMBL" id="PSQE01000007">
    <property type="protein sequence ID" value="RHN44619.1"/>
    <property type="molecule type" value="Genomic_DNA"/>
</dbReference>
<evidence type="ECO:0000256" key="1">
    <source>
        <dbReference type="SAM" id="MobiDB-lite"/>
    </source>
</evidence>
<protein>
    <recommendedName>
        <fullName evidence="4">Pollen coat-like protein</fullName>
    </recommendedName>
</protein>
<evidence type="ECO:0000313" key="3">
    <source>
        <dbReference type="Proteomes" id="UP000265566"/>
    </source>
</evidence>
<feature type="compositionally biased region" description="Polar residues" evidence="1">
    <location>
        <begin position="15"/>
        <end position="29"/>
    </location>
</feature>
<evidence type="ECO:0008006" key="4">
    <source>
        <dbReference type="Google" id="ProtNLM"/>
    </source>
</evidence>
<reference evidence="3" key="1">
    <citation type="journal article" date="2018" name="Nat. Plants">
        <title>Whole-genome landscape of Medicago truncatula symbiotic genes.</title>
        <authorList>
            <person name="Pecrix Y."/>
            <person name="Staton S.E."/>
            <person name="Sallet E."/>
            <person name="Lelandais-Briere C."/>
            <person name="Moreau S."/>
            <person name="Carrere S."/>
            <person name="Blein T."/>
            <person name="Jardinaud M.F."/>
            <person name="Latrasse D."/>
            <person name="Zouine M."/>
            <person name="Zahm M."/>
            <person name="Kreplak J."/>
            <person name="Mayjonade B."/>
            <person name="Satge C."/>
            <person name="Perez M."/>
            <person name="Cauet S."/>
            <person name="Marande W."/>
            <person name="Chantry-Darmon C."/>
            <person name="Lopez-Roques C."/>
            <person name="Bouchez O."/>
            <person name="Berard A."/>
            <person name="Debelle F."/>
            <person name="Munos S."/>
            <person name="Bendahmane A."/>
            <person name="Berges H."/>
            <person name="Niebel A."/>
            <person name="Buitink J."/>
            <person name="Frugier F."/>
            <person name="Benhamed M."/>
            <person name="Crespi M."/>
            <person name="Gouzy J."/>
            <person name="Gamas P."/>
        </authorList>
    </citation>
    <scope>NUCLEOTIDE SEQUENCE [LARGE SCALE GENOMIC DNA]</scope>
    <source>
        <strain evidence="3">cv. Jemalong A17</strain>
    </source>
</reference>
<name>A0A396GTZ1_MEDTR</name>
<evidence type="ECO:0000313" key="2">
    <source>
        <dbReference type="EMBL" id="RHN44619.1"/>
    </source>
</evidence>
<gene>
    <name evidence="2" type="ORF">MtrunA17_Chr7g0221361</name>
</gene>
<feature type="compositionally biased region" description="Low complexity" evidence="1">
    <location>
        <begin position="1"/>
        <end position="14"/>
    </location>
</feature>
<dbReference type="Gramene" id="rna38758">
    <property type="protein sequence ID" value="RHN44619.1"/>
    <property type="gene ID" value="gene38758"/>
</dbReference>
<accession>A0A396GTZ1</accession>
<dbReference type="AlphaFoldDB" id="A0A396GTZ1"/>
<sequence length="42" mass="4348">MMDKANNAAQAANASVQEGDQQMKANTQEAADAVKSTDGAHK</sequence>